<evidence type="ECO:0000313" key="9">
    <source>
        <dbReference type="EMBL" id="AIE90155.1"/>
    </source>
</evidence>
<dbReference type="GO" id="GO:0005886">
    <property type="term" value="C:plasma membrane"/>
    <property type="evidence" value="ECO:0007669"/>
    <property type="project" value="UniProtKB-SubCell"/>
</dbReference>
<dbReference type="CDD" id="cd06550">
    <property type="entry name" value="TM_ABC_iron-siderophores_like"/>
    <property type="match status" value="1"/>
</dbReference>
<dbReference type="AlphaFoldDB" id="A0A075FFP4"/>
<gene>
    <name evidence="9" type="primary">fhuB</name>
</gene>
<dbReference type="GO" id="GO:0033214">
    <property type="term" value="P:siderophore-iron import into cell"/>
    <property type="evidence" value="ECO:0007669"/>
    <property type="project" value="TreeGrafter"/>
</dbReference>
<evidence type="ECO:0000256" key="5">
    <source>
        <dbReference type="ARBA" id="ARBA00022692"/>
    </source>
</evidence>
<dbReference type="Gene3D" id="1.10.3470.10">
    <property type="entry name" value="ABC transporter involved in vitamin B12 uptake, BtuC"/>
    <property type="match status" value="2"/>
</dbReference>
<name>A0A075FFP4_PISSA</name>
<feature type="transmembrane region" description="Helical" evidence="8">
    <location>
        <begin position="653"/>
        <end position="671"/>
    </location>
</feature>
<evidence type="ECO:0000256" key="8">
    <source>
        <dbReference type="SAM" id="Phobius"/>
    </source>
</evidence>
<comment type="subcellular location">
    <subcellularLocation>
        <location evidence="1">Cell membrane</location>
        <topology evidence="1">Multi-pass membrane protein</topology>
    </subcellularLocation>
</comment>
<feature type="transmembrane region" description="Helical" evidence="8">
    <location>
        <begin position="281"/>
        <end position="300"/>
    </location>
</feature>
<dbReference type="PANTHER" id="PTHR30472:SF37">
    <property type="entry name" value="FE(3+) DICITRATE TRANSPORT SYSTEM PERMEASE PROTEIN FECD-RELATED"/>
    <property type="match status" value="1"/>
</dbReference>
<evidence type="ECO:0000256" key="6">
    <source>
        <dbReference type="ARBA" id="ARBA00022989"/>
    </source>
</evidence>
<dbReference type="InterPro" id="IPR037294">
    <property type="entry name" value="ABC_BtuC-like"/>
</dbReference>
<dbReference type="EMBL" id="KJ804213">
    <property type="protein sequence ID" value="AIE90155.1"/>
    <property type="molecule type" value="Genomic_DNA"/>
</dbReference>
<feature type="transmembrane region" description="Helical" evidence="8">
    <location>
        <begin position="23"/>
        <end position="42"/>
    </location>
</feature>
<feature type="transmembrane region" description="Helical" evidence="8">
    <location>
        <begin position="622"/>
        <end position="647"/>
    </location>
</feature>
<feature type="transmembrane region" description="Helical" evidence="8">
    <location>
        <begin position="312"/>
        <end position="334"/>
    </location>
</feature>
<feature type="transmembrane region" description="Helical" evidence="8">
    <location>
        <begin position="100"/>
        <end position="122"/>
    </location>
</feature>
<feature type="transmembrane region" description="Helical" evidence="8">
    <location>
        <begin position="204"/>
        <end position="224"/>
    </location>
</feature>
<keyword evidence="5 8" id="KW-0812">Transmembrane</keyword>
<evidence type="ECO:0000256" key="1">
    <source>
        <dbReference type="ARBA" id="ARBA00004651"/>
    </source>
</evidence>
<keyword evidence="7 8" id="KW-0472">Membrane</keyword>
<organism evidence="9">
    <name type="scientific">Piscirickettsia salmonis LF-89 = ATCC VR-1361</name>
    <dbReference type="NCBI Taxonomy" id="1227812"/>
    <lineage>
        <taxon>Bacteria</taxon>
        <taxon>Pseudomonadati</taxon>
        <taxon>Pseudomonadota</taxon>
        <taxon>Gammaproteobacteria</taxon>
        <taxon>Thiotrichales</taxon>
        <taxon>Piscirickettsiaceae</taxon>
        <taxon>Piscirickettsia</taxon>
    </lineage>
</organism>
<protein>
    <submittedName>
        <fullName evidence="9">ABC-type Fe3+-siderophore transport system permease component</fullName>
    </submittedName>
</protein>
<feature type="transmembrane region" description="Helical" evidence="8">
    <location>
        <begin position="155"/>
        <end position="177"/>
    </location>
</feature>
<accession>A0A075FFP4</accession>
<feature type="transmembrane region" description="Helical" evidence="8">
    <location>
        <begin position="410"/>
        <end position="431"/>
    </location>
</feature>
<keyword evidence="6 8" id="KW-1133">Transmembrane helix</keyword>
<evidence type="ECO:0000256" key="3">
    <source>
        <dbReference type="ARBA" id="ARBA00022448"/>
    </source>
</evidence>
<reference evidence="9" key="1">
    <citation type="journal article" date="2015" name="BMC Genomics">
        <title>Transcriptional response of Atlantic salmon families to Piscirickettsia salmonis infection highlights the relevance of the iron-deprivation defence system.</title>
        <authorList>
            <person name="Pulgar R."/>
            <person name="Hodar C."/>
            <person name="Travisany D."/>
            <person name="Zuniga A."/>
            <person name="Dominguez C."/>
            <person name="Maass A."/>
            <person name="Gonzalez M."/>
            <person name="Cambiazo V."/>
        </authorList>
    </citation>
    <scope>NUCLEOTIDE SEQUENCE</scope>
    <source>
        <strain evidence="9">LF-89</strain>
    </source>
</reference>
<feature type="transmembrane region" description="Helical" evidence="8">
    <location>
        <begin position="583"/>
        <end position="610"/>
    </location>
</feature>
<evidence type="ECO:0000256" key="2">
    <source>
        <dbReference type="ARBA" id="ARBA00007935"/>
    </source>
</evidence>
<comment type="similarity">
    <text evidence="2">Belongs to the binding-protein-dependent transport system permease family. FecCD subfamily.</text>
</comment>
<evidence type="ECO:0000256" key="4">
    <source>
        <dbReference type="ARBA" id="ARBA00022475"/>
    </source>
</evidence>
<dbReference type="PANTHER" id="PTHR30472">
    <property type="entry name" value="FERRIC ENTEROBACTIN TRANSPORT SYSTEM PERMEASE PROTEIN"/>
    <property type="match status" value="1"/>
</dbReference>
<evidence type="ECO:0000256" key="7">
    <source>
        <dbReference type="ARBA" id="ARBA00023136"/>
    </source>
</evidence>
<feature type="transmembrane region" description="Helical" evidence="8">
    <location>
        <begin position="244"/>
        <end position="269"/>
    </location>
</feature>
<sequence length="678" mass="72767">MKLWIIYSKRVKSMQQMQLNKQCLFLVVMTALLLATAVYYLSLSSDLSLLDLYTGFIERNTLFWYLGLPRLVAALFAGAAFAIAGALFQEASRNLLASPNLLGVGAGAHLALTIALIAVPALVSEHKVLIASLGGGLAAALVFWVTSKEPEPVRIIFAGVAISLAVSALAAVLSLFYEQSVSGLFLWGAGDVEQQGWSQISATWLWLLLSLLASLLLSCVIMVYQLGDDIASSLGAGVQLLRWLMLGIGVVLTAVAVTLVGPVSFIGLFVPNVLRVIGLPVNAYFLLICMVVGSLTLLMADLLHLIFFKYTLVNIPVGVLTAVLGAPALLWALAKIGRLSFSHNETIKLFIRNQAISIGYLLIALIVIALFSLLYSGGVHLTFQQIFNLDVLQVYSLSHLLIIDLRLPRVILAILAGGALAVSGLFFQGVIQNPLASPEVLGVSQGATCSALLLFLVLPAAPWWSVQLAALVGGMIAFVIVVLMAKKLGFRPLQLAMIGISLGALYAALNTGILAFSGMRVSQTIRWLSGSFYGHSWPDVWHLLFLLIFILPLCFILAPWLNILNLGHEKAHSLGLNLVRVQFVLLFLATLLASAVVASVGMLSFIGLMAPHLARLFGYYQARALVLVSFLLGAILTAFADAVGVTLFSPTEIPAGLIAAIIGAIYLLFLLQRQARTR</sequence>
<feature type="transmembrane region" description="Helical" evidence="8">
    <location>
        <begin position="354"/>
        <end position="375"/>
    </location>
</feature>
<keyword evidence="3" id="KW-0813">Transport</keyword>
<feature type="transmembrane region" description="Helical" evidence="8">
    <location>
        <begin position="540"/>
        <end position="563"/>
    </location>
</feature>
<keyword evidence="4" id="KW-1003">Cell membrane</keyword>
<proteinExistence type="inferred from homology"/>
<feature type="transmembrane region" description="Helical" evidence="8">
    <location>
        <begin position="128"/>
        <end position="146"/>
    </location>
</feature>
<dbReference type="SUPFAM" id="SSF81345">
    <property type="entry name" value="ABC transporter involved in vitamin B12 uptake, BtuC"/>
    <property type="match status" value="2"/>
</dbReference>
<feature type="transmembrane region" description="Helical" evidence="8">
    <location>
        <begin position="62"/>
        <end position="88"/>
    </location>
</feature>
<dbReference type="GO" id="GO:0022857">
    <property type="term" value="F:transmembrane transporter activity"/>
    <property type="evidence" value="ECO:0007669"/>
    <property type="project" value="InterPro"/>
</dbReference>
<dbReference type="InterPro" id="IPR000522">
    <property type="entry name" value="ABC_transptr_permease_BtuC"/>
</dbReference>
<feature type="transmembrane region" description="Helical" evidence="8">
    <location>
        <begin position="468"/>
        <end position="485"/>
    </location>
</feature>
<feature type="transmembrane region" description="Helical" evidence="8">
    <location>
        <begin position="497"/>
        <end position="519"/>
    </location>
</feature>
<dbReference type="Pfam" id="PF01032">
    <property type="entry name" value="FecCD"/>
    <property type="match status" value="2"/>
</dbReference>
<feature type="transmembrane region" description="Helical" evidence="8">
    <location>
        <begin position="443"/>
        <end position="461"/>
    </location>
</feature>